<reference evidence="2" key="1">
    <citation type="journal article" date="2012" name="Nat. Genet.">
        <title>Lifestyle transitions in plant pathogenic Colletotrichum fungi deciphered by genome and transcriptome analyses.</title>
        <authorList>
            <person name="O'Connell R.J."/>
            <person name="Thon M.R."/>
            <person name="Hacquard S."/>
            <person name="Amyotte S.G."/>
            <person name="Kleemann J."/>
            <person name="Torres M.F."/>
            <person name="Damm U."/>
            <person name="Buiate E.A."/>
            <person name="Epstein L."/>
            <person name="Alkan N."/>
            <person name="Altmueller J."/>
            <person name="Alvarado-Balderrama L."/>
            <person name="Bauser C.A."/>
            <person name="Becker C."/>
            <person name="Birren B.W."/>
            <person name="Chen Z."/>
            <person name="Choi J."/>
            <person name="Crouch J.A."/>
            <person name="Duvick J.P."/>
            <person name="Farman M.A."/>
            <person name="Gan P."/>
            <person name="Heiman D."/>
            <person name="Henrissat B."/>
            <person name="Howard R.J."/>
            <person name="Kabbage M."/>
            <person name="Koch C."/>
            <person name="Kracher B."/>
            <person name="Kubo Y."/>
            <person name="Law A.D."/>
            <person name="Lebrun M.-H."/>
            <person name="Lee Y.-H."/>
            <person name="Miyara I."/>
            <person name="Moore N."/>
            <person name="Neumann U."/>
            <person name="Nordstroem K."/>
            <person name="Panaccione D.G."/>
            <person name="Panstruga R."/>
            <person name="Place M."/>
            <person name="Proctor R.H."/>
            <person name="Prusky D."/>
            <person name="Rech G."/>
            <person name="Reinhardt R."/>
            <person name="Rollins J.A."/>
            <person name="Rounsley S."/>
            <person name="Schardl C.L."/>
            <person name="Schwartz D.C."/>
            <person name="Shenoy N."/>
            <person name="Shirasu K."/>
            <person name="Sikhakolli U.R."/>
            <person name="Stueber K."/>
            <person name="Sukno S.A."/>
            <person name="Sweigard J.A."/>
            <person name="Takano Y."/>
            <person name="Takahara H."/>
            <person name="Trail F."/>
            <person name="van der Does H.C."/>
            <person name="Voll L.M."/>
            <person name="Will I."/>
            <person name="Young S."/>
            <person name="Zeng Q."/>
            <person name="Zhang J."/>
            <person name="Zhou S."/>
            <person name="Dickman M.B."/>
            <person name="Schulze-Lefert P."/>
            <person name="Ver Loren van Themaat E."/>
            <person name="Ma L.-J."/>
            <person name="Vaillancourt L.J."/>
        </authorList>
    </citation>
    <scope>NUCLEOTIDE SEQUENCE [LARGE SCALE GENOMIC DNA]</scope>
    <source>
        <strain evidence="2">IMI 349063</strain>
    </source>
</reference>
<accession>H1VW67</accession>
<protein>
    <submittedName>
        <fullName evidence="1">Uncharacterized protein</fullName>
    </submittedName>
</protein>
<sequence length="71" mass="7755">MLMQITSQHRQERQAPLCPEGTLVWSSCKYLRSICTLLCTAGKRLGLAALSPSVNVFEIPIQAAISLPLLS</sequence>
<dbReference type="Proteomes" id="UP000007174">
    <property type="component" value="Unassembled WGS sequence"/>
</dbReference>
<evidence type="ECO:0000313" key="1">
    <source>
        <dbReference type="EMBL" id="CCF44478.1"/>
    </source>
</evidence>
<dbReference type="AlphaFoldDB" id="H1VW67"/>
<evidence type="ECO:0000313" key="2">
    <source>
        <dbReference type="Proteomes" id="UP000007174"/>
    </source>
</evidence>
<gene>
    <name evidence="1" type="ORF">CH063_03340</name>
</gene>
<organism evidence="1 2">
    <name type="scientific">Colletotrichum higginsianum (strain IMI 349063)</name>
    <name type="common">Crucifer anthracnose fungus</name>
    <dbReference type="NCBI Taxonomy" id="759273"/>
    <lineage>
        <taxon>Eukaryota</taxon>
        <taxon>Fungi</taxon>
        <taxon>Dikarya</taxon>
        <taxon>Ascomycota</taxon>
        <taxon>Pezizomycotina</taxon>
        <taxon>Sordariomycetes</taxon>
        <taxon>Hypocreomycetidae</taxon>
        <taxon>Glomerellales</taxon>
        <taxon>Glomerellaceae</taxon>
        <taxon>Colletotrichum</taxon>
        <taxon>Colletotrichum destructivum species complex</taxon>
    </lineage>
</organism>
<name>H1VW67_COLHI</name>
<dbReference type="HOGENOM" id="CLU_2739884_0_0_1"/>
<dbReference type="EMBL" id="CACQ02006924">
    <property type="protein sequence ID" value="CCF44478.1"/>
    <property type="molecule type" value="Genomic_DNA"/>
</dbReference>
<proteinExistence type="predicted"/>